<dbReference type="InterPro" id="IPR029058">
    <property type="entry name" value="AB_hydrolase_fold"/>
</dbReference>
<dbReference type="InterPro" id="IPR000073">
    <property type="entry name" value="AB_hydrolase_1"/>
</dbReference>
<dbReference type="Proteomes" id="UP001596119">
    <property type="component" value="Unassembled WGS sequence"/>
</dbReference>
<organism evidence="2 3">
    <name type="scientific">Pseudonocardia lutea</name>
    <dbReference type="NCBI Taxonomy" id="2172015"/>
    <lineage>
        <taxon>Bacteria</taxon>
        <taxon>Bacillati</taxon>
        <taxon>Actinomycetota</taxon>
        <taxon>Actinomycetes</taxon>
        <taxon>Pseudonocardiales</taxon>
        <taxon>Pseudonocardiaceae</taxon>
        <taxon>Pseudonocardia</taxon>
    </lineage>
</organism>
<sequence length="274" mass="29144">MRAAEGRLPGVLGELFWRAWFPDADAKGVVLVSHGLGEHSGRYAPLAEALTADGWAVYAPDHAGHGLSAGRRVDGGPANWVPDLDLVRRHAAARHPGRPVMLLGHSMGGLIALRYAAAHQAALAGLVLSAPALSKQAVPGRLVPLLTLLARVAPTLRPAGIDVAHVSKDPAVVAAYRADPLVHHGHPTLRLGAAMFDAMDDALADAAELRLPVLLQHGVDDRITTVGTTRALSAALGSDDLTVELYEGLWHEIYNEPERDRPIADLRAWLVAHR</sequence>
<evidence type="ECO:0000313" key="3">
    <source>
        <dbReference type="Proteomes" id="UP001596119"/>
    </source>
</evidence>
<evidence type="ECO:0000313" key="2">
    <source>
        <dbReference type="EMBL" id="MFC5949209.1"/>
    </source>
</evidence>
<dbReference type="Gene3D" id="3.40.50.1820">
    <property type="entry name" value="alpha/beta hydrolase"/>
    <property type="match status" value="1"/>
</dbReference>
<protein>
    <submittedName>
        <fullName evidence="2">Alpha/beta hydrolase</fullName>
    </submittedName>
</protein>
<comment type="caution">
    <text evidence="2">The sequence shown here is derived from an EMBL/GenBank/DDBJ whole genome shotgun (WGS) entry which is preliminary data.</text>
</comment>
<dbReference type="InterPro" id="IPR022742">
    <property type="entry name" value="Hydrolase_4"/>
</dbReference>
<dbReference type="SUPFAM" id="SSF53474">
    <property type="entry name" value="alpha/beta-Hydrolases"/>
    <property type="match status" value="1"/>
</dbReference>
<accession>A0ABW1I8Z7</accession>
<dbReference type="InterPro" id="IPR051044">
    <property type="entry name" value="MAG_DAG_Lipase"/>
</dbReference>
<name>A0ABW1I8Z7_9PSEU</name>
<dbReference type="PANTHER" id="PTHR11614">
    <property type="entry name" value="PHOSPHOLIPASE-RELATED"/>
    <property type="match status" value="1"/>
</dbReference>
<reference evidence="3" key="1">
    <citation type="journal article" date="2019" name="Int. J. Syst. Evol. Microbiol.">
        <title>The Global Catalogue of Microorganisms (GCM) 10K type strain sequencing project: providing services to taxonomists for standard genome sequencing and annotation.</title>
        <authorList>
            <consortium name="The Broad Institute Genomics Platform"/>
            <consortium name="The Broad Institute Genome Sequencing Center for Infectious Disease"/>
            <person name="Wu L."/>
            <person name="Ma J."/>
        </authorList>
    </citation>
    <scope>NUCLEOTIDE SEQUENCE [LARGE SCALE GENOMIC DNA]</scope>
    <source>
        <strain evidence="3">CGMCC 4.7397</strain>
    </source>
</reference>
<keyword evidence="3" id="KW-1185">Reference proteome</keyword>
<keyword evidence="2" id="KW-0378">Hydrolase</keyword>
<dbReference type="Pfam" id="PF12146">
    <property type="entry name" value="Hydrolase_4"/>
    <property type="match status" value="1"/>
</dbReference>
<feature type="domain" description="Serine aminopeptidase S33" evidence="1">
    <location>
        <begin position="25"/>
        <end position="258"/>
    </location>
</feature>
<evidence type="ECO:0000259" key="1">
    <source>
        <dbReference type="Pfam" id="PF12146"/>
    </source>
</evidence>
<dbReference type="GO" id="GO:0016787">
    <property type="term" value="F:hydrolase activity"/>
    <property type="evidence" value="ECO:0007669"/>
    <property type="project" value="UniProtKB-KW"/>
</dbReference>
<dbReference type="PRINTS" id="PR00111">
    <property type="entry name" value="ABHYDROLASE"/>
</dbReference>
<proteinExistence type="predicted"/>
<gene>
    <name evidence="2" type="ORF">ACFQH9_13100</name>
</gene>
<dbReference type="RefSeq" id="WP_379566300.1">
    <property type="nucleotide sequence ID" value="NZ_JBHSQK010000028.1"/>
</dbReference>
<dbReference type="EMBL" id="JBHSQK010000028">
    <property type="protein sequence ID" value="MFC5949209.1"/>
    <property type="molecule type" value="Genomic_DNA"/>
</dbReference>